<dbReference type="Gene3D" id="2.60.40.790">
    <property type="match status" value="1"/>
</dbReference>
<evidence type="ECO:0000313" key="6">
    <source>
        <dbReference type="Proteomes" id="UP000525652"/>
    </source>
</evidence>
<sequence>MSNEITQTPETATARRQSWHRPRYAVKPGKEAYELKVYLPGVPKAQAEVTIEKDQLLVVGRRSSVRPEGSKVVHEELNADDYRLQLQLNVNINPESIAAQSENGVLTIHLPLAEESKPRAITVE</sequence>
<accession>A0A7X1E602</accession>
<dbReference type="CDD" id="cd06464">
    <property type="entry name" value="ACD_sHsps-like"/>
    <property type="match status" value="1"/>
</dbReference>
<evidence type="ECO:0000256" key="1">
    <source>
        <dbReference type="PROSITE-ProRule" id="PRU00285"/>
    </source>
</evidence>
<dbReference type="RefSeq" id="WP_185694305.1">
    <property type="nucleotide sequence ID" value="NZ_JACHVA010000128.1"/>
</dbReference>
<gene>
    <name evidence="5" type="ORF">H5P30_18000</name>
</gene>
<feature type="region of interest" description="Disordered" evidence="3">
    <location>
        <begin position="1"/>
        <end position="21"/>
    </location>
</feature>
<comment type="caution">
    <text evidence="5">The sequence shown here is derived from an EMBL/GenBank/DDBJ whole genome shotgun (WGS) entry which is preliminary data.</text>
</comment>
<dbReference type="InterPro" id="IPR008978">
    <property type="entry name" value="HSP20-like_chaperone"/>
</dbReference>
<protein>
    <submittedName>
        <fullName evidence="5">Hsp20/alpha crystallin family protein</fullName>
    </submittedName>
</protein>
<evidence type="ECO:0000256" key="2">
    <source>
        <dbReference type="RuleBase" id="RU003616"/>
    </source>
</evidence>
<proteinExistence type="inferred from homology"/>
<dbReference type="PANTHER" id="PTHR11527">
    <property type="entry name" value="HEAT-SHOCK PROTEIN 20 FAMILY MEMBER"/>
    <property type="match status" value="1"/>
</dbReference>
<keyword evidence="6" id="KW-1185">Reference proteome</keyword>
<dbReference type="SUPFAM" id="SSF49764">
    <property type="entry name" value="HSP20-like chaperones"/>
    <property type="match status" value="1"/>
</dbReference>
<evidence type="ECO:0000259" key="4">
    <source>
        <dbReference type="PROSITE" id="PS01031"/>
    </source>
</evidence>
<dbReference type="Pfam" id="PF00011">
    <property type="entry name" value="HSP20"/>
    <property type="match status" value="1"/>
</dbReference>
<name>A0A7X1E602_9BACT</name>
<dbReference type="InterPro" id="IPR031107">
    <property type="entry name" value="Small_HSP"/>
</dbReference>
<evidence type="ECO:0000256" key="3">
    <source>
        <dbReference type="SAM" id="MobiDB-lite"/>
    </source>
</evidence>
<dbReference type="PROSITE" id="PS01031">
    <property type="entry name" value="SHSP"/>
    <property type="match status" value="1"/>
</dbReference>
<comment type="similarity">
    <text evidence="1 2">Belongs to the small heat shock protein (HSP20) family.</text>
</comment>
<organism evidence="5 6">
    <name type="scientific">Puniceicoccus vermicola</name>
    <dbReference type="NCBI Taxonomy" id="388746"/>
    <lineage>
        <taxon>Bacteria</taxon>
        <taxon>Pseudomonadati</taxon>
        <taxon>Verrucomicrobiota</taxon>
        <taxon>Opitutia</taxon>
        <taxon>Puniceicoccales</taxon>
        <taxon>Puniceicoccaceae</taxon>
        <taxon>Puniceicoccus</taxon>
    </lineage>
</organism>
<evidence type="ECO:0000313" key="5">
    <source>
        <dbReference type="EMBL" id="MBC2603679.1"/>
    </source>
</evidence>
<dbReference type="Proteomes" id="UP000525652">
    <property type="component" value="Unassembled WGS sequence"/>
</dbReference>
<dbReference type="InterPro" id="IPR002068">
    <property type="entry name" value="A-crystallin/Hsp20_dom"/>
</dbReference>
<reference evidence="5 6" key="1">
    <citation type="submission" date="2020-07" db="EMBL/GenBank/DDBJ databases">
        <authorList>
            <person name="Feng X."/>
        </authorList>
    </citation>
    <scope>NUCLEOTIDE SEQUENCE [LARGE SCALE GENOMIC DNA]</scope>
    <source>
        <strain evidence="5 6">JCM14086</strain>
    </source>
</reference>
<feature type="domain" description="SHSP" evidence="4">
    <location>
        <begin position="15"/>
        <end position="124"/>
    </location>
</feature>
<dbReference type="AlphaFoldDB" id="A0A7X1E602"/>
<feature type="compositionally biased region" description="Polar residues" evidence="3">
    <location>
        <begin position="1"/>
        <end position="16"/>
    </location>
</feature>
<dbReference type="EMBL" id="JACHVA010000128">
    <property type="protein sequence ID" value="MBC2603679.1"/>
    <property type="molecule type" value="Genomic_DNA"/>
</dbReference>